<name>A0A183S9A9_SCHSO</name>
<proteinExistence type="predicted"/>
<evidence type="ECO:0000313" key="3">
    <source>
        <dbReference type="Proteomes" id="UP000275846"/>
    </source>
</evidence>
<organism evidence="4">
    <name type="scientific">Schistocephalus solidus</name>
    <name type="common">Tapeworm</name>
    <dbReference type="NCBI Taxonomy" id="70667"/>
    <lineage>
        <taxon>Eukaryota</taxon>
        <taxon>Metazoa</taxon>
        <taxon>Spiralia</taxon>
        <taxon>Lophotrochozoa</taxon>
        <taxon>Platyhelminthes</taxon>
        <taxon>Cestoda</taxon>
        <taxon>Eucestoda</taxon>
        <taxon>Diphyllobothriidea</taxon>
        <taxon>Diphyllobothriidae</taxon>
        <taxon>Schistocephalus</taxon>
    </lineage>
</organism>
<reference evidence="4" key="1">
    <citation type="submission" date="2016-06" db="UniProtKB">
        <authorList>
            <consortium name="WormBaseParasite"/>
        </authorList>
    </citation>
    <scope>IDENTIFICATION</scope>
</reference>
<gene>
    <name evidence="2" type="ORF">SSLN_LOCUS807</name>
</gene>
<evidence type="ECO:0000256" key="1">
    <source>
        <dbReference type="SAM" id="MobiDB-lite"/>
    </source>
</evidence>
<reference evidence="2 3" key="2">
    <citation type="submission" date="2018-11" db="EMBL/GenBank/DDBJ databases">
        <authorList>
            <consortium name="Pathogen Informatics"/>
        </authorList>
    </citation>
    <scope>NUCLEOTIDE SEQUENCE [LARGE SCALE GENOMIC DNA]</scope>
    <source>
        <strain evidence="2 3">NST_G2</strain>
    </source>
</reference>
<dbReference type="OrthoDB" id="6264299at2759"/>
<dbReference type="EMBL" id="UYSU01000804">
    <property type="protein sequence ID" value="VDL86258.1"/>
    <property type="molecule type" value="Genomic_DNA"/>
</dbReference>
<evidence type="ECO:0000313" key="2">
    <source>
        <dbReference type="EMBL" id="VDL86258.1"/>
    </source>
</evidence>
<dbReference type="AlphaFoldDB" id="A0A183S9A9"/>
<accession>A0A183S9A9</accession>
<dbReference type="STRING" id="70667.A0A183S9A9"/>
<evidence type="ECO:0000313" key="4">
    <source>
        <dbReference type="WBParaSite" id="SSLN_0000084001-mRNA-1"/>
    </source>
</evidence>
<dbReference type="Proteomes" id="UP000275846">
    <property type="component" value="Unassembled WGS sequence"/>
</dbReference>
<keyword evidence="3" id="KW-1185">Reference proteome</keyword>
<feature type="compositionally biased region" description="Polar residues" evidence="1">
    <location>
        <begin position="189"/>
        <end position="206"/>
    </location>
</feature>
<dbReference type="WBParaSite" id="SSLN_0000084001-mRNA-1">
    <property type="protein sequence ID" value="SSLN_0000084001-mRNA-1"/>
    <property type="gene ID" value="SSLN_0000084001"/>
</dbReference>
<feature type="region of interest" description="Disordered" evidence="1">
    <location>
        <begin position="158"/>
        <end position="206"/>
    </location>
</feature>
<protein>
    <submittedName>
        <fullName evidence="2 4">Uncharacterized protein</fullName>
    </submittedName>
</protein>
<sequence>MVDNSLGKSIKEPQKLAVHSAPPPEKLTCDTDFARWKARCKDYFQGFDAKAQSGAILALLDDEIYDLVRSVDISSAASPSVIPDGLREILGKPGESIIDFQQALRLLGRKAFPTLDAKALNNRVLEQLVAGVHDPQIRDALLRDRPSTLEKALALAPEEEVPQAVREEPPRSLFGVTAAQPHSSHDASTKTPWQPCSCVSSPRRNN</sequence>